<dbReference type="KEGG" id="eiv:EIN_330680"/>
<dbReference type="OrthoDB" id="6409297at2759"/>
<dbReference type="AlphaFoldDB" id="L7FLL6"/>
<dbReference type="Proteomes" id="UP000014680">
    <property type="component" value="Unassembled WGS sequence"/>
</dbReference>
<dbReference type="InterPro" id="IPR053139">
    <property type="entry name" value="Surface_bspA-like"/>
</dbReference>
<proteinExistence type="predicted"/>
<reference evidence="1 2" key="1">
    <citation type="submission" date="2012-10" db="EMBL/GenBank/DDBJ databases">
        <authorList>
            <person name="Zafar N."/>
            <person name="Inman J."/>
            <person name="Hall N."/>
            <person name="Lorenzi H."/>
            <person name="Caler E."/>
        </authorList>
    </citation>
    <scope>NUCLEOTIDE SEQUENCE [LARGE SCALE GENOMIC DNA]</scope>
    <source>
        <strain evidence="1 2">IP1</strain>
    </source>
</reference>
<dbReference type="RefSeq" id="XP_004255535.1">
    <property type="nucleotide sequence ID" value="XM_004255487.1"/>
</dbReference>
<dbReference type="Pfam" id="PF13306">
    <property type="entry name" value="LRR_5"/>
    <property type="match status" value="4"/>
</dbReference>
<dbReference type="EMBL" id="KB206701">
    <property type="protein sequence ID" value="ELP88764.1"/>
    <property type="molecule type" value="Genomic_DNA"/>
</dbReference>
<sequence>MFYYNTQLQEVKGFDKVVYFGKSSFGYTSLRILKLNPLAEYSTNVFEHSSQLSQVDLNGVTFLPSYTFSYCEKLKVVFGLENVLKIDQRAFERCALETATLNGNAIFGDYVFFLNKNLKRVDLNGVTKISNAMFESCYSLEEIVGLQNVIEFGSNAFRDDNLKSVTLNQNAVYGLDVFTSNKNLEEVDFNFISIVPDNLLKNCENVRVYKNTENITKIGRYAFSGVPLEEISMSQNVEYGDGAFAYCKNLKKVVLNGVKSLPNNIFRDCKNLAEISGIEEVEQFGDYSISGLPFKNYTMNSSVVYGQSLFANCEKLLTVDLNGINVIPYGFFFNAVNLYEINGLENVIQFGDLSLKNTAITFFEYYDNVTYGFGVVSECRFLEEVILGPYLKLDIYEFADCVSLKKIVGLENVTLFKTHALSNTGLTEITLNPNAKYFGGETFMDSPQLKKVNLNNKLIIEKQLFKNCENLVEVVGMEKVTNFKEEAFSNTSLQRIILKENVVLEKGAFSNNKNLEFVDLNKIENIPESSFALCENLKYLENFDKVVAIGKSAFSGCKSLSKVQFPETLTSISSYAFNATGLTSLAMSPNVTYGEGVFSSCLGLRKIALNGKKYVPPYTFSNCEQLSLVTGSENLRLIGQYAFSGCLSLKSFYFNTNLVHIFEGAFSNSGFESLAVTSNLLLEKSSFANCMKLKKVDLESSTEISEKLFFNCIDLEIVKNSINIVSVHTGAFYNCESLKKIHFKTIEFCDKYAFSKHLEAIFVHKVSDIVYGDFAIVNTTKVFVADNYTEETFAGIPVYKIGCTENQFIDIGNENCVDCTQDFTSYDGVNDKCYTTQCDNGMYLEQGECVYCKQQYEIPCINEECVVCTQMSDYVEKLMIISLLMIIVIGL</sequence>
<dbReference type="GeneID" id="14887739"/>
<dbReference type="SUPFAM" id="SSF52058">
    <property type="entry name" value="L domain-like"/>
    <property type="match status" value="3"/>
</dbReference>
<dbReference type="SUPFAM" id="SSF57184">
    <property type="entry name" value="Growth factor receptor domain"/>
    <property type="match status" value="1"/>
</dbReference>
<dbReference type="InterPro" id="IPR032675">
    <property type="entry name" value="LRR_dom_sf"/>
</dbReference>
<gene>
    <name evidence="1" type="ORF">EIN_330680</name>
</gene>
<name>L7FLL6_ENTIV</name>
<protein>
    <recommendedName>
        <fullName evidence="3">Leucine rich repeat containing protein BspA family protein</fullName>
    </recommendedName>
</protein>
<dbReference type="VEuPathDB" id="AmoebaDB:EIN_330680"/>
<keyword evidence="2" id="KW-1185">Reference proteome</keyword>
<dbReference type="PANTHER" id="PTHR45661">
    <property type="entry name" value="SURFACE ANTIGEN"/>
    <property type="match status" value="1"/>
</dbReference>
<dbReference type="InterPro" id="IPR026906">
    <property type="entry name" value="LRR_5"/>
</dbReference>
<accession>L7FLL6</accession>
<dbReference type="Gene3D" id="3.80.10.10">
    <property type="entry name" value="Ribonuclease Inhibitor"/>
    <property type="match status" value="5"/>
</dbReference>
<evidence type="ECO:0008006" key="3">
    <source>
        <dbReference type="Google" id="ProtNLM"/>
    </source>
</evidence>
<dbReference type="PANTHER" id="PTHR45661:SF3">
    <property type="entry name" value="IG-LIKE DOMAIN-CONTAINING PROTEIN"/>
    <property type="match status" value="1"/>
</dbReference>
<evidence type="ECO:0000313" key="2">
    <source>
        <dbReference type="Proteomes" id="UP000014680"/>
    </source>
</evidence>
<evidence type="ECO:0000313" key="1">
    <source>
        <dbReference type="EMBL" id="ELP88764.1"/>
    </source>
</evidence>
<organism evidence="1 2">
    <name type="scientific">Entamoeba invadens IP1</name>
    <dbReference type="NCBI Taxonomy" id="370355"/>
    <lineage>
        <taxon>Eukaryota</taxon>
        <taxon>Amoebozoa</taxon>
        <taxon>Evosea</taxon>
        <taxon>Archamoebae</taxon>
        <taxon>Mastigamoebida</taxon>
        <taxon>Entamoebidae</taxon>
        <taxon>Entamoeba</taxon>
    </lineage>
</organism>
<dbReference type="InterPro" id="IPR009030">
    <property type="entry name" value="Growth_fac_rcpt_cys_sf"/>
</dbReference>